<protein>
    <recommendedName>
        <fullName evidence="4">Arylamine N-acetyltransferase</fullName>
    </recommendedName>
</protein>
<dbReference type="InterPro" id="IPR038765">
    <property type="entry name" value="Papain-like_cys_pep_sf"/>
</dbReference>
<dbReference type="InterPro" id="IPR053710">
    <property type="entry name" value="Arylamine_NAT_domain_sf"/>
</dbReference>
<dbReference type="Gene3D" id="3.30.2140.20">
    <property type="match status" value="1"/>
</dbReference>
<dbReference type="InterPro" id="IPR001447">
    <property type="entry name" value="Arylamine_N-AcTrfase"/>
</dbReference>
<name>A0AAD7ALW9_9AGAR</name>
<evidence type="ECO:0000256" key="1">
    <source>
        <dbReference type="ARBA" id="ARBA00006547"/>
    </source>
</evidence>
<dbReference type="PANTHER" id="PTHR11786">
    <property type="entry name" value="N-HYDROXYARYLAMINE O-ACETYLTRANSFERASE"/>
    <property type="match status" value="1"/>
</dbReference>
<dbReference type="PANTHER" id="PTHR11786:SF0">
    <property type="entry name" value="ARYLAMINE N-ACETYLTRANSFERASE 4-RELATED"/>
    <property type="match status" value="1"/>
</dbReference>
<comment type="similarity">
    <text evidence="1">Belongs to the arylamine N-acetyltransferase family.</text>
</comment>
<evidence type="ECO:0008006" key="4">
    <source>
        <dbReference type="Google" id="ProtNLM"/>
    </source>
</evidence>
<dbReference type="Pfam" id="PF00797">
    <property type="entry name" value="Acetyltransf_2"/>
    <property type="match status" value="1"/>
</dbReference>
<gene>
    <name evidence="2" type="ORF">DFH08DRAFT_841149</name>
</gene>
<evidence type="ECO:0000313" key="2">
    <source>
        <dbReference type="EMBL" id="KAJ7362555.1"/>
    </source>
</evidence>
<evidence type="ECO:0000313" key="3">
    <source>
        <dbReference type="Proteomes" id="UP001218218"/>
    </source>
</evidence>
<reference evidence="2" key="1">
    <citation type="submission" date="2023-03" db="EMBL/GenBank/DDBJ databases">
        <title>Massive genome expansion in bonnet fungi (Mycena s.s.) driven by repeated elements and novel gene families across ecological guilds.</title>
        <authorList>
            <consortium name="Lawrence Berkeley National Laboratory"/>
            <person name="Harder C.B."/>
            <person name="Miyauchi S."/>
            <person name="Viragh M."/>
            <person name="Kuo A."/>
            <person name="Thoen E."/>
            <person name="Andreopoulos B."/>
            <person name="Lu D."/>
            <person name="Skrede I."/>
            <person name="Drula E."/>
            <person name="Henrissat B."/>
            <person name="Morin E."/>
            <person name="Kohler A."/>
            <person name="Barry K."/>
            <person name="LaButti K."/>
            <person name="Morin E."/>
            <person name="Salamov A."/>
            <person name="Lipzen A."/>
            <person name="Mereny Z."/>
            <person name="Hegedus B."/>
            <person name="Baldrian P."/>
            <person name="Stursova M."/>
            <person name="Weitz H."/>
            <person name="Taylor A."/>
            <person name="Grigoriev I.V."/>
            <person name="Nagy L.G."/>
            <person name="Martin F."/>
            <person name="Kauserud H."/>
        </authorList>
    </citation>
    <scope>NUCLEOTIDE SEQUENCE</scope>
    <source>
        <strain evidence="2">CBHHK002</strain>
    </source>
</reference>
<organism evidence="2 3">
    <name type="scientific">Mycena albidolilacea</name>
    <dbReference type="NCBI Taxonomy" id="1033008"/>
    <lineage>
        <taxon>Eukaryota</taxon>
        <taxon>Fungi</taxon>
        <taxon>Dikarya</taxon>
        <taxon>Basidiomycota</taxon>
        <taxon>Agaricomycotina</taxon>
        <taxon>Agaricomycetes</taxon>
        <taxon>Agaricomycetidae</taxon>
        <taxon>Agaricales</taxon>
        <taxon>Marasmiineae</taxon>
        <taxon>Mycenaceae</taxon>
        <taxon>Mycena</taxon>
    </lineage>
</organism>
<sequence>MALESRGLLRGGLWIKRTQSVYSAAQVSQWLSKIEYPGSFLEASLESLNLLVQLAVTTFPFENTPMHYTPAHSMDISYEGLYKRMIETSGNKGSYCFGLNGLFVQMLKALGFRAYTGAGRINKQTSNGVPIFRSFVHMVIFVQPNEGSNETYLVDVGYGPVRPILLEEGASVMGATPSEIHRLCRTARPDSSLESSPGSERAEKLEWCLECVRDSKDPSRPQTSVVMYSFIEDEFFEVDFQSFNYSLLGLREGRFWENVICTKYFWLNDEEMQEVSADTTKITGRYLGKLTMAGNTVRRHVGTREQVLKVMETELERAEALGKYFAIVIHPEDLEHVRGRGAELKAGPITR</sequence>
<proteinExistence type="inferred from homology"/>
<dbReference type="Proteomes" id="UP001218218">
    <property type="component" value="Unassembled WGS sequence"/>
</dbReference>
<accession>A0AAD7ALW9</accession>
<comment type="caution">
    <text evidence="2">The sequence shown here is derived from an EMBL/GenBank/DDBJ whole genome shotgun (WGS) entry which is preliminary data.</text>
</comment>
<keyword evidence="3" id="KW-1185">Reference proteome</keyword>
<dbReference type="EMBL" id="JARIHO010000004">
    <property type="protein sequence ID" value="KAJ7362555.1"/>
    <property type="molecule type" value="Genomic_DNA"/>
</dbReference>
<dbReference type="SUPFAM" id="SSF54001">
    <property type="entry name" value="Cysteine proteinases"/>
    <property type="match status" value="1"/>
</dbReference>
<dbReference type="GO" id="GO:0016407">
    <property type="term" value="F:acetyltransferase activity"/>
    <property type="evidence" value="ECO:0007669"/>
    <property type="project" value="InterPro"/>
</dbReference>
<dbReference type="AlphaFoldDB" id="A0AAD7ALW9"/>